<feature type="compositionally biased region" description="Basic and acidic residues" evidence="1">
    <location>
        <begin position="380"/>
        <end position="392"/>
    </location>
</feature>
<dbReference type="Pfam" id="PF02893">
    <property type="entry name" value="GRAM"/>
    <property type="match status" value="1"/>
</dbReference>
<reference evidence="3 4" key="1">
    <citation type="submission" date="2020-08" db="EMBL/GenBank/DDBJ databases">
        <authorList>
            <person name="Hejnol A."/>
        </authorList>
    </citation>
    <scope>NUCLEOTIDE SEQUENCE [LARGE SCALE GENOMIC DNA]</scope>
</reference>
<keyword evidence="4" id="KW-1185">Reference proteome</keyword>
<comment type="caution">
    <text evidence="3">The sequence shown here is derived from an EMBL/GenBank/DDBJ whole genome shotgun (WGS) entry which is preliminary data.</text>
</comment>
<gene>
    <name evidence="3" type="ORF">DGYR_LOCUS12262</name>
</gene>
<dbReference type="Proteomes" id="UP000549394">
    <property type="component" value="Unassembled WGS sequence"/>
</dbReference>
<feature type="region of interest" description="Disordered" evidence="1">
    <location>
        <begin position="363"/>
        <end position="392"/>
    </location>
</feature>
<dbReference type="AlphaFoldDB" id="A0A7I8W9G2"/>
<feature type="compositionally biased region" description="Polar residues" evidence="1">
    <location>
        <begin position="363"/>
        <end position="372"/>
    </location>
</feature>
<feature type="domain" description="GRAM" evidence="2">
    <location>
        <begin position="233"/>
        <end position="344"/>
    </location>
</feature>
<dbReference type="InterPro" id="IPR037847">
    <property type="entry name" value="GRAMDC4"/>
</dbReference>
<evidence type="ECO:0000259" key="2">
    <source>
        <dbReference type="Pfam" id="PF02893"/>
    </source>
</evidence>
<evidence type="ECO:0000313" key="3">
    <source>
        <dbReference type="EMBL" id="CAD5124772.1"/>
    </source>
</evidence>
<organism evidence="3 4">
    <name type="scientific">Dimorphilus gyrociliatus</name>
    <dbReference type="NCBI Taxonomy" id="2664684"/>
    <lineage>
        <taxon>Eukaryota</taxon>
        <taxon>Metazoa</taxon>
        <taxon>Spiralia</taxon>
        <taxon>Lophotrochozoa</taxon>
        <taxon>Annelida</taxon>
        <taxon>Polychaeta</taxon>
        <taxon>Polychaeta incertae sedis</taxon>
        <taxon>Dinophilidae</taxon>
        <taxon>Dimorphilus</taxon>
    </lineage>
</organism>
<dbReference type="OrthoDB" id="1708389at2759"/>
<name>A0A7I8W9G2_9ANNE</name>
<dbReference type="GO" id="GO:0006915">
    <property type="term" value="P:apoptotic process"/>
    <property type="evidence" value="ECO:0007669"/>
    <property type="project" value="InterPro"/>
</dbReference>
<evidence type="ECO:0000313" key="4">
    <source>
        <dbReference type="Proteomes" id="UP000549394"/>
    </source>
</evidence>
<dbReference type="GO" id="GO:0034164">
    <property type="term" value="P:negative regulation of toll-like receptor 9 signaling pathway"/>
    <property type="evidence" value="ECO:0007669"/>
    <property type="project" value="TreeGrafter"/>
</dbReference>
<dbReference type="InterPro" id="IPR004182">
    <property type="entry name" value="GRAM"/>
</dbReference>
<dbReference type="PANTHER" id="PTHR37402">
    <property type="entry name" value="GRAM DOMAIN-CONTAINING PROTEIN 4"/>
    <property type="match status" value="1"/>
</dbReference>
<dbReference type="InterPro" id="IPR011993">
    <property type="entry name" value="PH-like_dom_sf"/>
</dbReference>
<protein>
    <submittedName>
        <fullName evidence="3">DgyrCDS13036</fullName>
    </submittedName>
</protein>
<accession>A0A7I8W9G2</accession>
<evidence type="ECO:0000256" key="1">
    <source>
        <dbReference type="SAM" id="MobiDB-lite"/>
    </source>
</evidence>
<dbReference type="Gene3D" id="2.30.29.30">
    <property type="entry name" value="Pleckstrin-homology domain (PH domain)/Phosphotyrosine-binding domain (PTB)"/>
    <property type="match status" value="1"/>
</dbReference>
<dbReference type="EMBL" id="CAJFCJ010000023">
    <property type="protein sequence ID" value="CAD5124772.1"/>
    <property type="molecule type" value="Genomic_DNA"/>
</dbReference>
<dbReference type="PANTHER" id="PTHR37402:SF1">
    <property type="entry name" value="GRAM DOMAIN-CONTAINING PROTEIN 4"/>
    <property type="match status" value="1"/>
</dbReference>
<sequence length="392" mass="45550">MMMINEDVDEHKQLNNILSQKLDELDNKPKEDDEEFVVEEQLSQENNSGLAKKSLWKFQFLYEWLVSQFYEFFADFCEDQGVDDSLANSNENKQLSVKKLKETIKRFRTDAKPIYDYIRYFHYLITWKNPAVSFITLCDKEETKDLGVTDKVQLVLNIATKVQVGVSNISDNLEKLKKVRRKYDSTYNMWMNLPTDNQIENKLKAAAINRNVLSVNEEVTEANLDTSHVAFCQVFSLPSTEKPLPGWIHGRRCTKISRDKPLTSAFKNGKLYLTNSFICFERNKAHSSKNLLIPIINVQNVAKAKYNSWFPGNGMAIEIQTETEDQPLLFGAIINRDECYESILNHALIRQLPWAIELQNSQPMNNSAQNSPCLRKRRQENHEIEEEKHLVK</sequence>
<proteinExistence type="predicted"/>